<organism evidence="1 2">
    <name type="scientific">Microseira wollei NIES-4236</name>
    <dbReference type="NCBI Taxonomy" id="2530354"/>
    <lineage>
        <taxon>Bacteria</taxon>
        <taxon>Bacillati</taxon>
        <taxon>Cyanobacteriota</taxon>
        <taxon>Cyanophyceae</taxon>
        <taxon>Oscillatoriophycideae</taxon>
        <taxon>Aerosakkonematales</taxon>
        <taxon>Aerosakkonemataceae</taxon>
        <taxon>Microseira</taxon>
    </lineage>
</organism>
<proteinExistence type="predicted"/>
<keyword evidence="2" id="KW-1185">Reference proteome</keyword>
<dbReference type="EMBL" id="BLAY01000004">
    <property type="protein sequence ID" value="GET35774.1"/>
    <property type="molecule type" value="Genomic_DNA"/>
</dbReference>
<reference evidence="1" key="1">
    <citation type="submission" date="2019-10" db="EMBL/GenBank/DDBJ databases">
        <title>Draft genome sequece of Microseira wollei NIES-4236.</title>
        <authorList>
            <person name="Yamaguchi H."/>
            <person name="Suzuki S."/>
            <person name="Kawachi M."/>
        </authorList>
    </citation>
    <scope>NUCLEOTIDE SEQUENCE</scope>
    <source>
        <strain evidence="1">NIES-4236</strain>
    </source>
</reference>
<name>A0AAV3X613_9CYAN</name>
<accession>A0AAV3X613</accession>
<dbReference type="InterPro" id="IPR027612">
    <property type="entry name" value="Put_MTase_LIC12133"/>
</dbReference>
<protein>
    <recommendedName>
        <fullName evidence="3">Methyltransferase, TIGR04325 family</fullName>
    </recommendedName>
</protein>
<dbReference type="RefSeq" id="WP_226574240.1">
    <property type="nucleotide sequence ID" value="NZ_BLAY01000004.1"/>
</dbReference>
<dbReference type="NCBIfam" id="TIGR04325">
    <property type="entry name" value="MTase_LIC12133"/>
    <property type="match status" value="1"/>
</dbReference>
<evidence type="ECO:0000313" key="2">
    <source>
        <dbReference type="Proteomes" id="UP001050975"/>
    </source>
</evidence>
<sequence>MEPTQLMRSLYWYLRFPGAYGSYRGIFATTEQAIASAPKNRKIGYNHADLAKEYQSNFYKAIGSYDYPILFWLKDLLQEGSTVFDFGGNMGNHFYGYEKYIKYPQNFKWIVCELPEIIKAGEEIAAQEKRTEIVFTSQFEEAEKANILMASGSIQYLGPNFAQLLSKLNRKPNHLLLSRLPLCEGKSFVTLQNGGLVFYPVNVMNRDEFIESICGLGYKLIDSWKDRAEPCSVPFHPEFTSLVFNGLYLKLS</sequence>
<gene>
    <name evidence="1" type="ORF">MiSe_05200</name>
</gene>
<evidence type="ECO:0008006" key="3">
    <source>
        <dbReference type="Google" id="ProtNLM"/>
    </source>
</evidence>
<dbReference type="AlphaFoldDB" id="A0AAV3X613"/>
<comment type="caution">
    <text evidence="1">The sequence shown here is derived from an EMBL/GenBank/DDBJ whole genome shotgun (WGS) entry which is preliminary data.</text>
</comment>
<evidence type="ECO:0000313" key="1">
    <source>
        <dbReference type="EMBL" id="GET35774.1"/>
    </source>
</evidence>
<dbReference type="Proteomes" id="UP001050975">
    <property type="component" value="Unassembled WGS sequence"/>
</dbReference>